<evidence type="ECO:0000256" key="7">
    <source>
        <dbReference type="ARBA" id="ARBA00022692"/>
    </source>
</evidence>
<keyword evidence="10" id="KW-0067">ATP-binding</keyword>
<dbReference type="Gene3D" id="3.30.565.10">
    <property type="entry name" value="Histidine kinase-like ATPase, C-terminal domain"/>
    <property type="match status" value="1"/>
</dbReference>
<keyword evidence="4" id="KW-1003">Cell membrane</keyword>
<dbReference type="SUPFAM" id="SSF55874">
    <property type="entry name" value="ATPase domain of HSP90 chaperone/DNA topoisomerase II/histidine kinase"/>
    <property type="match status" value="1"/>
</dbReference>
<dbReference type="InterPro" id="IPR036890">
    <property type="entry name" value="HATPase_C_sf"/>
</dbReference>
<dbReference type="PANTHER" id="PTHR42878:SF7">
    <property type="entry name" value="SENSOR HISTIDINE KINASE GLRK"/>
    <property type="match status" value="1"/>
</dbReference>
<keyword evidence="12" id="KW-0902">Two-component regulatory system</keyword>
<evidence type="ECO:0000256" key="12">
    <source>
        <dbReference type="ARBA" id="ARBA00023012"/>
    </source>
</evidence>
<evidence type="ECO:0000313" key="18">
    <source>
        <dbReference type="Proteomes" id="UP000317155"/>
    </source>
</evidence>
<evidence type="ECO:0000256" key="11">
    <source>
        <dbReference type="ARBA" id="ARBA00022989"/>
    </source>
</evidence>
<dbReference type="RefSeq" id="WP_092057837.1">
    <property type="nucleotide sequence ID" value="NZ_FOJJ01000038.1"/>
</dbReference>
<feature type="domain" description="Histidine kinase" evidence="15">
    <location>
        <begin position="627"/>
        <end position="834"/>
    </location>
</feature>
<sequence length="838" mass="92251">MPVMPRASFSLHKKVLLAFCLLSLLPLLLLLVVSSRSLRSVESQLLAHATRALDQQAAEALELRAGMVAAEVEDFLRHVTADLRDLAQLPVEEKVYREFYRHHRRPVWFRQGSNANPGEAREERPLYTEIAWVAADGRELLRLANGLPAELRDISDPARTTYGSEDYFLRARTLPPGGVHVTRVTGRHLEKQRQLAGAPTPETAVEGERYRGVIRFAMPVYGDEGRLRGVAVLSLDHRHLMEFTQHILPHSPFFTVFSSYDSGNYAFMFDDEGWMIAHPKHWDLRGLDEGGAPVPPYTEDSPADLVDRGIIPFNLFHAGFVHPNYPVVAAAVLRGESGVADVTNIGGSEKIMAYAPIRFGYGVFAEKGIFGGVTIGAEVSRFHAAAHSASAQIRAEMTRFVGKAALMILATALLVVAAAYLLSRGITRPLSTLIDGTQRMARGELDIQVPVAAGDEVGELAVSFNRMAEQLKDRQQHLLATLDDLDRSRREILRERDFKETLVETIDIGLLTLDGAGRVTSVNGPAARLLGLCRDAEGALDDVLAAWPSLRTALVAGLQQPGERWHDYADVEVSGRPRVYRLALVPLAAGGFSDRILTIEDLTERVEMRRQLARMERMASLGRLSAGIAHEVRNPLTGISLLLDDLHDRLLNRPPDQELIRRALSEIERLEGLVNGLLDFAAAPQPRLEPANVGSLLRETLFLIRKPCERQGIRLIEELPEDLPTFPLDAHKLKQAFLNLFNNALDAMPDGGRLDVRASRSDGEVRIVIRDSGAGIPAEQLPLIFEPFYTGKGSGTGLGLSITQNILADHGGRITVASTPRVGSEFTLFLPIPEDNAG</sequence>
<dbReference type="SUPFAM" id="SSF103190">
    <property type="entry name" value="Sensory domain-like"/>
    <property type="match status" value="1"/>
</dbReference>
<organism evidence="17 18">
    <name type="scientific">Trichloromonas acetexigens</name>
    <dbReference type="NCBI Taxonomy" id="38815"/>
    <lineage>
        <taxon>Bacteria</taxon>
        <taxon>Pseudomonadati</taxon>
        <taxon>Thermodesulfobacteriota</taxon>
        <taxon>Desulfuromonadia</taxon>
        <taxon>Desulfuromonadales</taxon>
        <taxon>Trichloromonadaceae</taxon>
        <taxon>Trichloromonas</taxon>
    </lineage>
</organism>
<dbReference type="Pfam" id="PF00672">
    <property type="entry name" value="HAMP"/>
    <property type="match status" value="1"/>
</dbReference>
<dbReference type="InterPro" id="IPR050351">
    <property type="entry name" value="BphY/WalK/GraS-like"/>
</dbReference>
<evidence type="ECO:0000256" key="1">
    <source>
        <dbReference type="ARBA" id="ARBA00000085"/>
    </source>
</evidence>
<dbReference type="PIRSF" id="PIRSF037532">
    <property type="entry name" value="STHK_NtrY"/>
    <property type="match status" value="1"/>
</dbReference>
<dbReference type="OrthoDB" id="5437527at2"/>
<dbReference type="InterPro" id="IPR003594">
    <property type="entry name" value="HATPase_dom"/>
</dbReference>
<dbReference type="InterPro" id="IPR004358">
    <property type="entry name" value="Sig_transdc_His_kin-like_C"/>
</dbReference>
<dbReference type="PROSITE" id="PS50109">
    <property type="entry name" value="HIS_KIN"/>
    <property type="match status" value="1"/>
</dbReference>
<evidence type="ECO:0000256" key="14">
    <source>
        <dbReference type="SAM" id="Phobius"/>
    </source>
</evidence>
<dbReference type="PANTHER" id="PTHR42878">
    <property type="entry name" value="TWO-COMPONENT HISTIDINE KINASE"/>
    <property type="match status" value="1"/>
</dbReference>
<dbReference type="EC" id="2.7.13.3" evidence="3"/>
<keyword evidence="11 14" id="KW-1133">Transmembrane helix</keyword>
<evidence type="ECO:0000256" key="6">
    <source>
        <dbReference type="ARBA" id="ARBA00022679"/>
    </source>
</evidence>
<keyword evidence="8" id="KW-0547">Nucleotide-binding</keyword>
<dbReference type="PRINTS" id="PR00344">
    <property type="entry name" value="BCTRLSENSOR"/>
</dbReference>
<dbReference type="Pfam" id="PF13188">
    <property type="entry name" value="PAS_8"/>
    <property type="match status" value="1"/>
</dbReference>
<comment type="subcellular location">
    <subcellularLocation>
        <location evidence="2">Cell membrane</location>
        <topology evidence="2">Multi-pass membrane protein</topology>
    </subcellularLocation>
</comment>
<dbReference type="InterPro" id="IPR017232">
    <property type="entry name" value="NtrY"/>
</dbReference>
<protein>
    <recommendedName>
        <fullName evidence="3">histidine kinase</fullName>
        <ecNumber evidence="3">2.7.13.3</ecNumber>
    </recommendedName>
</protein>
<dbReference type="GO" id="GO:0005524">
    <property type="term" value="F:ATP binding"/>
    <property type="evidence" value="ECO:0007669"/>
    <property type="project" value="UniProtKB-KW"/>
</dbReference>
<dbReference type="AlphaFoldDB" id="A0A550JD11"/>
<dbReference type="GO" id="GO:0030295">
    <property type="term" value="F:protein kinase activator activity"/>
    <property type="evidence" value="ECO:0007669"/>
    <property type="project" value="TreeGrafter"/>
</dbReference>
<evidence type="ECO:0000256" key="8">
    <source>
        <dbReference type="ARBA" id="ARBA00022741"/>
    </source>
</evidence>
<evidence type="ECO:0000313" key="17">
    <source>
        <dbReference type="EMBL" id="TRO81110.1"/>
    </source>
</evidence>
<dbReference type="SUPFAM" id="SSF158472">
    <property type="entry name" value="HAMP domain-like"/>
    <property type="match status" value="1"/>
</dbReference>
<dbReference type="SUPFAM" id="SSF55785">
    <property type="entry name" value="PYP-like sensor domain (PAS domain)"/>
    <property type="match status" value="1"/>
</dbReference>
<dbReference type="InterPro" id="IPR029151">
    <property type="entry name" value="Sensor-like_sf"/>
</dbReference>
<dbReference type="Pfam" id="PF00512">
    <property type="entry name" value="HisKA"/>
    <property type="match status" value="1"/>
</dbReference>
<name>A0A550JD11_9BACT</name>
<dbReference type="SMART" id="SM00387">
    <property type="entry name" value="HATPase_c"/>
    <property type="match status" value="1"/>
</dbReference>
<dbReference type="SMART" id="SM00388">
    <property type="entry name" value="HisKA"/>
    <property type="match status" value="1"/>
</dbReference>
<gene>
    <name evidence="17" type="ORF">FL622_09380</name>
</gene>
<dbReference type="GO" id="GO:0000155">
    <property type="term" value="F:phosphorelay sensor kinase activity"/>
    <property type="evidence" value="ECO:0007669"/>
    <property type="project" value="InterPro"/>
</dbReference>
<dbReference type="Proteomes" id="UP000317155">
    <property type="component" value="Unassembled WGS sequence"/>
</dbReference>
<feature type="transmembrane region" description="Helical" evidence="14">
    <location>
        <begin position="400"/>
        <end position="422"/>
    </location>
</feature>
<evidence type="ECO:0000256" key="5">
    <source>
        <dbReference type="ARBA" id="ARBA00022553"/>
    </source>
</evidence>
<accession>A0A550JD11</accession>
<proteinExistence type="predicted"/>
<keyword evidence="13 14" id="KW-0472">Membrane</keyword>
<dbReference type="CDD" id="cd00082">
    <property type="entry name" value="HisKA"/>
    <property type="match status" value="1"/>
</dbReference>
<evidence type="ECO:0000256" key="10">
    <source>
        <dbReference type="ARBA" id="ARBA00022840"/>
    </source>
</evidence>
<evidence type="ECO:0000256" key="2">
    <source>
        <dbReference type="ARBA" id="ARBA00004651"/>
    </source>
</evidence>
<evidence type="ECO:0000256" key="9">
    <source>
        <dbReference type="ARBA" id="ARBA00022777"/>
    </source>
</evidence>
<dbReference type="InterPro" id="IPR005467">
    <property type="entry name" value="His_kinase_dom"/>
</dbReference>
<dbReference type="Gene3D" id="1.10.287.130">
    <property type="match status" value="1"/>
</dbReference>
<dbReference type="CDD" id="cd00075">
    <property type="entry name" value="HATPase"/>
    <property type="match status" value="1"/>
</dbReference>
<evidence type="ECO:0000256" key="13">
    <source>
        <dbReference type="ARBA" id="ARBA00023136"/>
    </source>
</evidence>
<dbReference type="EMBL" id="VJVV01000006">
    <property type="protein sequence ID" value="TRO81110.1"/>
    <property type="molecule type" value="Genomic_DNA"/>
</dbReference>
<dbReference type="GO" id="GO:0000156">
    <property type="term" value="F:phosphorelay response regulator activity"/>
    <property type="evidence" value="ECO:0007669"/>
    <property type="project" value="TreeGrafter"/>
</dbReference>
<dbReference type="GO" id="GO:0007234">
    <property type="term" value="P:osmosensory signaling via phosphorelay pathway"/>
    <property type="evidence" value="ECO:0007669"/>
    <property type="project" value="TreeGrafter"/>
</dbReference>
<keyword evidence="6" id="KW-0808">Transferase</keyword>
<dbReference type="InterPro" id="IPR036097">
    <property type="entry name" value="HisK_dim/P_sf"/>
</dbReference>
<evidence type="ECO:0000259" key="16">
    <source>
        <dbReference type="PROSITE" id="PS50885"/>
    </source>
</evidence>
<dbReference type="InterPro" id="IPR003660">
    <property type="entry name" value="HAMP_dom"/>
</dbReference>
<dbReference type="Gene3D" id="3.30.450.20">
    <property type="entry name" value="PAS domain"/>
    <property type="match status" value="2"/>
</dbReference>
<dbReference type="InterPro" id="IPR000014">
    <property type="entry name" value="PAS"/>
</dbReference>
<dbReference type="CDD" id="cd06225">
    <property type="entry name" value="HAMP"/>
    <property type="match status" value="1"/>
</dbReference>
<reference evidence="17 18" key="1">
    <citation type="submission" date="2019-07" db="EMBL/GenBank/DDBJ databases">
        <title>Insights of Desulfuromonas acetexigens electromicrobiology.</title>
        <authorList>
            <person name="Katuri K."/>
            <person name="Sapireddy V."/>
            <person name="Shaw D.R."/>
            <person name="Saikaly P."/>
        </authorList>
    </citation>
    <scope>NUCLEOTIDE SEQUENCE [LARGE SCALE GENOMIC DNA]</scope>
    <source>
        <strain evidence="17 18">2873</strain>
    </source>
</reference>
<dbReference type="InterPro" id="IPR003661">
    <property type="entry name" value="HisK_dim/P_dom"/>
</dbReference>
<comment type="catalytic activity">
    <reaction evidence="1">
        <text>ATP + protein L-histidine = ADP + protein N-phospho-L-histidine.</text>
        <dbReference type="EC" id="2.7.13.3"/>
    </reaction>
</comment>
<dbReference type="GO" id="GO:0005886">
    <property type="term" value="C:plasma membrane"/>
    <property type="evidence" value="ECO:0007669"/>
    <property type="project" value="UniProtKB-SubCell"/>
</dbReference>
<dbReference type="InterPro" id="IPR035965">
    <property type="entry name" value="PAS-like_dom_sf"/>
</dbReference>
<comment type="caution">
    <text evidence="17">The sequence shown here is derived from an EMBL/GenBank/DDBJ whole genome shotgun (WGS) entry which is preliminary data.</text>
</comment>
<dbReference type="SUPFAM" id="SSF47384">
    <property type="entry name" value="Homodimeric domain of signal transducing histidine kinase"/>
    <property type="match status" value="1"/>
</dbReference>
<keyword evidence="5" id="KW-0597">Phosphoprotein</keyword>
<keyword evidence="9 17" id="KW-0418">Kinase</keyword>
<evidence type="ECO:0000256" key="4">
    <source>
        <dbReference type="ARBA" id="ARBA00022475"/>
    </source>
</evidence>
<dbReference type="SMART" id="SM00304">
    <property type="entry name" value="HAMP"/>
    <property type="match status" value="1"/>
</dbReference>
<evidence type="ECO:0000259" key="15">
    <source>
        <dbReference type="PROSITE" id="PS50109"/>
    </source>
</evidence>
<evidence type="ECO:0000256" key="3">
    <source>
        <dbReference type="ARBA" id="ARBA00012438"/>
    </source>
</evidence>
<dbReference type="CDD" id="cd18774">
    <property type="entry name" value="PDC2_HK_sensor"/>
    <property type="match status" value="1"/>
</dbReference>
<dbReference type="PROSITE" id="PS50885">
    <property type="entry name" value="HAMP"/>
    <property type="match status" value="1"/>
</dbReference>
<keyword evidence="7 14" id="KW-0812">Transmembrane</keyword>
<feature type="domain" description="HAMP" evidence="16">
    <location>
        <begin position="424"/>
        <end position="476"/>
    </location>
</feature>
<keyword evidence="18" id="KW-1185">Reference proteome</keyword>
<dbReference type="Pfam" id="PF02518">
    <property type="entry name" value="HATPase_c"/>
    <property type="match status" value="1"/>
</dbReference>
<dbReference type="Gene3D" id="6.10.340.10">
    <property type="match status" value="1"/>
</dbReference>